<accession>A0ABU3BRN7</accession>
<dbReference type="Pfam" id="PF01648">
    <property type="entry name" value="ACPS"/>
    <property type="match status" value="1"/>
</dbReference>
<dbReference type="EMBL" id="JAVRHT010000019">
    <property type="protein sequence ID" value="MDT0631954.1"/>
    <property type="molecule type" value="Genomic_DNA"/>
</dbReference>
<proteinExistence type="predicted"/>
<keyword evidence="7" id="KW-0275">Fatty acid biosynthesis</keyword>
<dbReference type="RefSeq" id="WP_311663488.1">
    <property type="nucleotide sequence ID" value="NZ_JAVRHT010000019.1"/>
</dbReference>
<evidence type="ECO:0000256" key="6">
    <source>
        <dbReference type="ARBA" id="ARBA00023098"/>
    </source>
</evidence>
<gene>
    <name evidence="9" type="primary">acpS</name>
    <name evidence="9" type="ORF">RM540_09370</name>
</gene>
<dbReference type="GO" id="GO:0008897">
    <property type="term" value="F:holo-[acyl-carrier-protein] synthase activity"/>
    <property type="evidence" value="ECO:0007669"/>
    <property type="project" value="UniProtKB-EC"/>
</dbReference>
<name>A0ABU3BRN7_9BACT</name>
<dbReference type="Proteomes" id="UP001267426">
    <property type="component" value="Unassembled WGS sequence"/>
</dbReference>
<keyword evidence="1" id="KW-0444">Lipid biosynthesis</keyword>
<evidence type="ECO:0000259" key="8">
    <source>
        <dbReference type="Pfam" id="PF01648"/>
    </source>
</evidence>
<dbReference type="Gene3D" id="3.90.470.20">
    <property type="entry name" value="4'-phosphopantetheinyl transferase domain"/>
    <property type="match status" value="1"/>
</dbReference>
<evidence type="ECO:0000256" key="7">
    <source>
        <dbReference type="ARBA" id="ARBA00023160"/>
    </source>
</evidence>
<keyword evidence="5" id="KW-0460">Magnesium</keyword>
<evidence type="ECO:0000256" key="4">
    <source>
        <dbReference type="ARBA" id="ARBA00022832"/>
    </source>
</evidence>
<keyword evidence="2 9" id="KW-0808">Transferase</keyword>
<dbReference type="EC" id="2.7.8.7" evidence="9"/>
<evidence type="ECO:0000256" key="2">
    <source>
        <dbReference type="ARBA" id="ARBA00022679"/>
    </source>
</evidence>
<keyword evidence="6" id="KW-0443">Lipid metabolism</keyword>
<dbReference type="InterPro" id="IPR002582">
    <property type="entry name" value="ACPS"/>
</dbReference>
<dbReference type="InterPro" id="IPR037143">
    <property type="entry name" value="4-PPantetheinyl_Trfase_dom_sf"/>
</dbReference>
<evidence type="ECO:0000313" key="9">
    <source>
        <dbReference type="EMBL" id="MDT0631954.1"/>
    </source>
</evidence>
<evidence type="ECO:0000256" key="3">
    <source>
        <dbReference type="ARBA" id="ARBA00022723"/>
    </source>
</evidence>
<evidence type="ECO:0000313" key="10">
    <source>
        <dbReference type="Proteomes" id="UP001267426"/>
    </source>
</evidence>
<dbReference type="InterPro" id="IPR008278">
    <property type="entry name" value="4-PPantetheinyl_Trfase_dom"/>
</dbReference>
<evidence type="ECO:0000256" key="1">
    <source>
        <dbReference type="ARBA" id="ARBA00022516"/>
    </source>
</evidence>
<dbReference type="SUPFAM" id="SSF56214">
    <property type="entry name" value="4'-phosphopantetheinyl transferase"/>
    <property type="match status" value="1"/>
</dbReference>
<evidence type="ECO:0000256" key="5">
    <source>
        <dbReference type="ARBA" id="ARBA00022842"/>
    </source>
</evidence>
<keyword evidence="3" id="KW-0479">Metal-binding</keyword>
<dbReference type="NCBIfam" id="TIGR00556">
    <property type="entry name" value="pantethn_trn"/>
    <property type="match status" value="1"/>
</dbReference>
<reference evidence="9 10" key="1">
    <citation type="submission" date="2023-09" db="EMBL/GenBank/DDBJ databases">
        <authorList>
            <person name="Rey-Velasco X."/>
        </authorList>
    </citation>
    <scope>NUCLEOTIDE SEQUENCE [LARGE SCALE GENOMIC DNA]</scope>
    <source>
        <strain evidence="9 10">F394</strain>
    </source>
</reference>
<feature type="domain" description="4'-phosphopantetheinyl transferase" evidence="8">
    <location>
        <begin position="2"/>
        <end position="110"/>
    </location>
</feature>
<organism evidence="9 10">
    <name type="scientific">Rubrivirga litoralis</name>
    <dbReference type="NCBI Taxonomy" id="3075598"/>
    <lineage>
        <taxon>Bacteria</taxon>
        <taxon>Pseudomonadati</taxon>
        <taxon>Rhodothermota</taxon>
        <taxon>Rhodothermia</taxon>
        <taxon>Rhodothermales</taxon>
        <taxon>Rubricoccaceae</taxon>
        <taxon>Rubrivirga</taxon>
    </lineage>
</organism>
<sequence>MDLVQVSRFEPMLTDEFKRRAFTPSEIDARRGPDLAVRLAGCFAAKEAVLKALGTGWSDGVAWIEVEIVHAPSGAPTVALSGRAHEVAAERGVARWLLSLSHDGDYATATAIALGPAQAASSASGSGE</sequence>
<keyword evidence="10" id="KW-1185">Reference proteome</keyword>
<comment type="caution">
    <text evidence="9">The sequence shown here is derived from an EMBL/GenBank/DDBJ whole genome shotgun (WGS) entry which is preliminary data.</text>
</comment>
<protein>
    <submittedName>
        <fullName evidence="9">Holo-ACP synthase</fullName>
        <ecNumber evidence="9">2.7.8.7</ecNumber>
    </submittedName>
</protein>
<keyword evidence="4" id="KW-0276">Fatty acid metabolism</keyword>
<dbReference type="NCBIfam" id="TIGR00516">
    <property type="entry name" value="acpS"/>
    <property type="match status" value="1"/>
</dbReference>
<dbReference type="InterPro" id="IPR004568">
    <property type="entry name" value="Ppantetheine-prot_Trfase_dom"/>
</dbReference>